<evidence type="ECO:0000256" key="6">
    <source>
        <dbReference type="SAM" id="SignalP"/>
    </source>
</evidence>
<evidence type="ECO:0000256" key="2">
    <source>
        <dbReference type="ARBA" id="ARBA00005695"/>
    </source>
</evidence>
<evidence type="ECO:0000256" key="4">
    <source>
        <dbReference type="ARBA" id="ARBA00022729"/>
    </source>
</evidence>
<dbReference type="PROSITE" id="PS51257">
    <property type="entry name" value="PROKAR_LIPOPROTEIN"/>
    <property type="match status" value="1"/>
</dbReference>
<name>A0ABN1ZPC8_9ACTN</name>
<dbReference type="Pfam" id="PF00496">
    <property type="entry name" value="SBP_bac_5"/>
    <property type="match status" value="1"/>
</dbReference>
<proteinExistence type="inferred from homology"/>
<dbReference type="SUPFAM" id="SSF53850">
    <property type="entry name" value="Periplasmic binding protein-like II"/>
    <property type="match status" value="1"/>
</dbReference>
<accession>A0ABN1ZPC8</accession>
<dbReference type="Proteomes" id="UP001501470">
    <property type="component" value="Unassembled WGS sequence"/>
</dbReference>
<feature type="compositionally biased region" description="Low complexity" evidence="5">
    <location>
        <begin position="22"/>
        <end position="37"/>
    </location>
</feature>
<evidence type="ECO:0000313" key="8">
    <source>
        <dbReference type="EMBL" id="GAA1501822.1"/>
    </source>
</evidence>
<dbReference type="Gene3D" id="3.10.105.10">
    <property type="entry name" value="Dipeptide-binding Protein, Domain 3"/>
    <property type="match status" value="1"/>
</dbReference>
<gene>
    <name evidence="8" type="ORF">GCM10009827_012360</name>
</gene>
<feature type="signal peptide" evidence="6">
    <location>
        <begin position="1"/>
        <end position="20"/>
    </location>
</feature>
<dbReference type="InterPro" id="IPR039424">
    <property type="entry name" value="SBP_5"/>
</dbReference>
<organism evidence="8 9">
    <name type="scientific">Dactylosporangium maewongense</name>
    <dbReference type="NCBI Taxonomy" id="634393"/>
    <lineage>
        <taxon>Bacteria</taxon>
        <taxon>Bacillati</taxon>
        <taxon>Actinomycetota</taxon>
        <taxon>Actinomycetes</taxon>
        <taxon>Micromonosporales</taxon>
        <taxon>Micromonosporaceae</taxon>
        <taxon>Dactylosporangium</taxon>
    </lineage>
</organism>
<sequence>MTRLRTALTCSILALTTTLAACGGSSTSSDPSAASSGKPDEAKNAAATLRVVVPSISQFLGQPFQAASPPRAESTSAIFDALTRVDNTGTPVPWLAKSWNRVNDTTWQFSLRTDVKFSNGEPVDADAVVATVTTLLGAAGTGSVAKLYNPTVSGATKVDAATVNITSSKPDGVLPQEIAALYIVPPKYLAEVGMDGFAKAPIGTGPYTVTSISSTEIAMKANPTSWRKPIIGNLQIKQVADQTARTNAILSNAADINTLLDLDQIDNVKAKNFTVFPLKNQAVFLLQFIASTGGSKPLDNPLVRQAINYAVDKDAVIKSVFQGLTTVASQGTAPGTTGHDDGLQPYPYDQAKAKDLLTQAGYPNGFELTGVYSLGAFAGDKDFLAQAQSDLAKVGIKLTMKQETTANMTSYLLKGQWPADMFTTAYLTAPTQDATKAYSFNSCLRKPGSWCDQTQADLISKALTQTVGTPERAETLKALAKAIHDNPPALFFNNGLKVIAYSSGVAGYTIDSSTNTSWETVYFK</sequence>
<dbReference type="CDD" id="cd00995">
    <property type="entry name" value="PBP2_NikA_DppA_OppA_like"/>
    <property type="match status" value="1"/>
</dbReference>
<keyword evidence="9" id="KW-1185">Reference proteome</keyword>
<dbReference type="EMBL" id="BAAAQD010000001">
    <property type="protein sequence ID" value="GAA1501822.1"/>
    <property type="molecule type" value="Genomic_DNA"/>
</dbReference>
<dbReference type="PIRSF" id="PIRSF002741">
    <property type="entry name" value="MppA"/>
    <property type="match status" value="1"/>
</dbReference>
<protein>
    <recommendedName>
        <fullName evidence="7">Solute-binding protein family 5 domain-containing protein</fullName>
    </recommendedName>
</protein>
<evidence type="ECO:0000256" key="3">
    <source>
        <dbReference type="ARBA" id="ARBA00022448"/>
    </source>
</evidence>
<dbReference type="PANTHER" id="PTHR30290">
    <property type="entry name" value="PERIPLASMIC BINDING COMPONENT OF ABC TRANSPORTER"/>
    <property type="match status" value="1"/>
</dbReference>
<evidence type="ECO:0000313" key="9">
    <source>
        <dbReference type="Proteomes" id="UP001501470"/>
    </source>
</evidence>
<dbReference type="Gene3D" id="3.40.190.10">
    <property type="entry name" value="Periplasmic binding protein-like II"/>
    <property type="match status" value="1"/>
</dbReference>
<comment type="caution">
    <text evidence="8">The sequence shown here is derived from an EMBL/GenBank/DDBJ whole genome shotgun (WGS) entry which is preliminary data.</text>
</comment>
<keyword evidence="3" id="KW-0813">Transport</keyword>
<feature type="domain" description="Solute-binding protein family 5" evidence="7">
    <location>
        <begin position="90"/>
        <end position="444"/>
    </location>
</feature>
<comment type="subcellular location">
    <subcellularLocation>
        <location evidence="1">Cell envelope</location>
    </subcellularLocation>
</comment>
<feature type="region of interest" description="Disordered" evidence="5">
    <location>
        <begin position="22"/>
        <end position="41"/>
    </location>
</feature>
<reference evidence="8 9" key="1">
    <citation type="journal article" date="2019" name="Int. J. Syst. Evol. Microbiol.">
        <title>The Global Catalogue of Microorganisms (GCM) 10K type strain sequencing project: providing services to taxonomists for standard genome sequencing and annotation.</title>
        <authorList>
            <consortium name="The Broad Institute Genomics Platform"/>
            <consortium name="The Broad Institute Genome Sequencing Center for Infectious Disease"/>
            <person name="Wu L."/>
            <person name="Ma J."/>
        </authorList>
    </citation>
    <scope>NUCLEOTIDE SEQUENCE [LARGE SCALE GENOMIC DNA]</scope>
    <source>
        <strain evidence="8 9">JCM 15933</strain>
    </source>
</reference>
<keyword evidence="4 6" id="KW-0732">Signal</keyword>
<comment type="similarity">
    <text evidence="2">Belongs to the bacterial solute-binding protein 5 family.</text>
</comment>
<dbReference type="PANTHER" id="PTHR30290:SF10">
    <property type="entry name" value="PERIPLASMIC OLIGOPEPTIDE-BINDING PROTEIN-RELATED"/>
    <property type="match status" value="1"/>
</dbReference>
<evidence type="ECO:0000259" key="7">
    <source>
        <dbReference type="Pfam" id="PF00496"/>
    </source>
</evidence>
<dbReference type="InterPro" id="IPR000914">
    <property type="entry name" value="SBP_5_dom"/>
</dbReference>
<evidence type="ECO:0000256" key="1">
    <source>
        <dbReference type="ARBA" id="ARBA00004196"/>
    </source>
</evidence>
<dbReference type="RefSeq" id="WP_344500362.1">
    <property type="nucleotide sequence ID" value="NZ_BAAAQD010000001.1"/>
</dbReference>
<dbReference type="InterPro" id="IPR030678">
    <property type="entry name" value="Peptide/Ni-bd"/>
</dbReference>
<dbReference type="Gene3D" id="3.90.76.10">
    <property type="entry name" value="Dipeptide-binding Protein, Domain 1"/>
    <property type="match status" value="1"/>
</dbReference>
<feature type="chain" id="PRO_5045665506" description="Solute-binding protein family 5 domain-containing protein" evidence="6">
    <location>
        <begin position="21"/>
        <end position="524"/>
    </location>
</feature>
<evidence type="ECO:0000256" key="5">
    <source>
        <dbReference type="SAM" id="MobiDB-lite"/>
    </source>
</evidence>